<dbReference type="KEGG" id="cdu:CD36_22570"/>
<feature type="compositionally biased region" description="Basic and acidic residues" evidence="1">
    <location>
        <begin position="193"/>
        <end position="203"/>
    </location>
</feature>
<evidence type="ECO:0000313" key="2">
    <source>
        <dbReference type="CGD" id="CAL0000165169"/>
    </source>
</evidence>
<dbReference type="VEuPathDB" id="FungiDB:CD36_22570"/>
<dbReference type="AlphaFoldDB" id="B9WCB4"/>
<organism evidence="3 4">
    <name type="scientific">Candida dubliniensis (strain CD36 / ATCC MYA-646 / CBS 7987 / NCPF 3949 / NRRL Y-17841)</name>
    <name type="common">Yeast</name>
    <dbReference type="NCBI Taxonomy" id="573826"/>
    <lineage>
        <taxon>Eukaryota</taxon>
        <taxon>Fungi</taxon>
        <taxon>Dikarya</taxon>
        <taxon>Ascomycota</taxon>
        <taxon>Saccharomycotina</taxon>
        <taxon>Pichiomycetes</taxon>
        <taxon>Debaryomycetaceae</taxon>
        <taxon>Candida/Lodderomyces clade</taxon>
        <taxon>Candida</taxon>
    </lineage>
</organism>
<dbReference type="RefSeq" id="XP_002418731.1">
    <property type="nucleotide sequence ID" value="XM_002418686.1"/>
</dbReference>
<proteinExistence type="predicted"/>
<evidence type="ECO:0000256" key="1">
    <source>
        <dbReference type="SAM" id="MobiDB-lite"/>
    </source>
</evidence>
<evidence type="ECO:0000313" key="3">
    <source>
        <dbReference type="EMBL" id="CAX44036.1"/>
    </source>
</evidence>
<accession>B9WCB4</accession>
<dbReference type="GeneID" id="8046272"/>
<dbReference type="eggNOG" id="ENOG502RQ6I">
    <property type="taxonomic scope" value="Eukaryota"/>
</dbReference>
<keyword evidence="4" id="KW-1185">Reference proteome</keyword>
<dbReference type="Proteomes" id="UP000002605">
    <property type="component" value="Chromosome 2"/>
</dbReference>
<evidence type="ECO:0000313" key="4">
    <source>
        <dbReference type="Proteomes" id="UP000002605"/>
    </source>
</evidence>
<feature type="region of interest" description="Disordered" evidence="1">
    <location>
        <begin position="181"/>
        <end position="213"/>
    </location>
</feature>
<reference evidence="3 4" key="1">
    <citation type="journal article" date="2009" name="Genome Res.">
        <title>Comparative genomics of the fungal pathogens Candida dubliniensis and Candida albicans.</title>
        <authorList>
            <person name="Jackson A.P."/>
            <person name="Gamble J.A."/>
            <person name="Yeomans T."/>
            <person name="Moran G.P."/>
            <person name="Saunders D."/>
            <person name="Harris D."/>
            <person name="Aslett M."/>
            <person name="Barrell J.F."/>
            <person name="Butler G."/>
            <person name="Citiulo F."/>
            <person name="Coleman D.C."/>
            <person name="de Groot P.W.J."/>
            <person name="Goodwin T.J."/>
            <person name="Quail M.A."/>
            <person name="McQuillan J."/>
            <person name="Munro C.A."/>
            <person name="Pain A."/>
            <person name="Poulter R.T."/>
            <person name="Rajandream M.A."/>
            <person name="Renauld H."/>
            <person name="Spiering M.J."/>
            <person name="Tivey A."/>
            <person name="Gow N.A.R."/>
            <person name="Barrell B."/>
            <person name="Sullivan D.J."/>
            <person name="Berriman M."/>
        </authorList>
    </citation>
    <scope>NUCLEOTIDE SEQUENCE [LARGE SCALE GENOMIC DNA]</scope>
    <source>
        <strain evidence="4">CD36 / ATCC MYA-646 / CBS 7987 / NCPF 3949 / NRRL Y-17841</strain>
    </source>
</reference>
<dbReference type="EMBL" id="FM992689">
    <property type="protein sequence ID" value="CAX44036.1"/>
    <property type="molecule type" value="Genomic_DNA"/>
</dbReference>
<protein>
    <submittedName>
        <fullName evidence="3">Hypothetical GPI-anchored protein, conserved</fullName>
    </submittedName>
</protein>
<feature type="region of interest" description="Disordered" evidence="1">
    <location>
        <begin position="105"/>
        <end position="157"/>
    </location>
</feature>
<dbReference type="HOGENOM" id="CLU_882773_0_0_1"/>
<dbReference type="CGD" id="CAL0000165169">
    <property type="gene designation" value="Cd36_22570"/>
</dbReference>
<sequence length="344" mass="39112">MKILLFYSMIPRYIIWLTLAMFFLSTGDTFDISINNEEIDNPGLIIKSKFKKYLPELQENLEIPITEKQQSIKESFIPKRINYPHYGLRSRFRKDIAISGTTTTTQELLETSIPTNGDGDSFDSENDGNKSDSSDDEDSSNDKSDATFKSLSSSAPPTVVHSRRSWIKDFLIFKEQKVSTMSSSSSSSSSGPLRDKYKSKSNQENKQLQSRIKNYDDTVSDPRDLKRWVRLIADEGKNEFGKKHSSSKNYIQKNEIELDIEEFIHYLVEEQGFNSSDLEFLRLKNLDYGLGEIEKELNKLKEAKGSPKVISIGGEDENSAPLLWIKISKPTACLIIALTFLLLG</sequence>
<feature type="compositionally biased region" description="Polar residues" evidence="1">
    <location>
        <begin position="147"/>
        <end position="156"/>
    </location>
</feature>
<gene>
    <name evidence="2" type="ordered locus">Cd36_22570</name>
    <name evidence="3" type="ORF">CD36_22570</name>
</gene>
<dbReference type="OrthoDB" id="4087050at2759"/>
<name>B9WCB4_CANDC</name>